<organism evidence="1 2">
    <name type="scientific">Auriscalpium vulgare</name>
    <dbReference type="NCBI Taxonomy" id="40419"/>
    <lineage>
        <taxon>Eukaryota</taxon>
        <taxon>Fungi</taxon>
        <taxon>Dikarya</taxon>
        <taxon>Basidiomycota</taxon>
        <taxon>Agaricomycotina</taxon>
        <taxon>Agaricomycetes</taxon>
        <taxon>Russulales</taxon>
        <taxon>Auriscalpiaceae</taxon>
        <taxon>Auriscalpium</taxon>
    </lineage>
</organism>
<dbReference type="EMBL" id="MU276127">
    <property type="protein sequence ID" value="KAI0041365.1"/>
    <property type="molecule type" value="Genomic_DNA"/>
</dbReference>
<keyword evidence="2" id="KW-1185">Reference proteome</keyword>
<comment type="caution">
    <text evidence="1">The sequence shown here is derived from an EMBL/GenBank/DDBJ whole genome shotgun (WGS) entry which is preliminary data.</text>
</comment>
<protein>
    <submittedName>
        <fullName evidence="1">Uncharacterized protein</fullName>
    </submittedName>
</protein>
<name>A0ACB8RBE3_9AGAM</name>
<evidence type="ECO:0000313" key="2">
    <source>
        <dbReference type="Proteomes" id="UP000814033"/>
    </source>
</evidence>
<reference evidence="1" key="1">
    <citation type="submission" date="2021-02" db="EMBL/GenBank/DDBJ databases">
        <authorList>
            <consortium name="DOE Joint Genome Institute"/>
            <person name="Ahrendt S."/>
            <person name="Looney B.P."/>
            <person name="Miyauchi S."/>
            <person name="Morin E."/>
            <person name="Drula E."/>
            <person name="Courty P.E."/>
            <person name="Chicoki N."/>
            <person name="Fauchery L."/>
            <person name="Kohler A."/>
            <person name="Kuo A."/>
            <person name="Labutti K."/>
            <person name="Pangilinan J."/>
            <person name="Lipzen A."/>
            <person name="Riley R."/>
            <person name="Andreopoulos W."/>
            <person name="He G."/>
            <person name="Johnson J."/>
            <person name="Barry K.W."/>
            <person name="Grigoriev I.V."/>
            <person name="Nagy L."/>
            <person name="Hibbett D."/>
            <person name="Henrissat B."/>
            <person name="Matheny P.B."/>
            <person name="Labbe J."/>
            <person name="Martin F."/>
        </authorList>
    </citation>
    <scope>NUCLEOTIDE SEQUENCE</scope>
    <source>
        <strain evidence="1">FP105234-sp</strain>
    </source>
</reference>
<reference evidence="1" key="2">
    <citation type="journal article" date="2022" name="New Phytol.">
        <title>Evolutionary transition to the ectomycorrhizal habit in the genomes of a hyperdiverse lineage of mushroom-forming fungi.</title>
        <authorList>
            <person name="Looney B."/>
            <person name="Miyauchi S."/>
            <person name="Morin E."/>
            <person name="Drula E."/>
            <person name="Courty P.E."/>
            <person name="Kohler A."/>
            <person name="Kuo A."/>
            <person name="LaButti K."/>
            <person name="Pangilinan J."/>
            <person name="Lipzen A."/>
            <person name="Riley R."/>
            <person name="Andreopoulos W."/>
            <person name="He G."/>
            <person name="Johnson J."/>
            <person name="Nolan M."/>
            <person name="Tritt A."/>
            <person name="Barry K.W."/>
            <person name="Grigoriev I.V."/>
            <person name="Nagy L.G."/>
            <person name="Hibbett D."/>
            <person name="Henrissat B."/>
            <person name="Matheny P.B."/>
            <person name="Labbe J."/>
            <person name="Martin F.M."/>
        </authorList>
    </citation>
    <scope>NUCLEOTIDE SEQUENCE</scope>
    <source>
        <strain evidence="1">FP105234-sp</strain>
    </source>
</reference>
<gene>
    <name evidence="1" type="ORF">FA95DRAFT_1683259</name>
</gene>
<sequence>MLATVQSYPCPVPLCIATWSRNALRIQNNRCPAVHDTQTSRNPFPLAQKQVTQSSRSDAQSCIKDQTTLSIQQPPLFTLFPLPTRVRDASVFNPMAGPNASPEAGNVSLSSRSSPSAAFDRIFSYSSGQHGDAVALYEDLLFLVEECVAHLPPGPKRISLLAFERAQKERDALNSKKGFLKFIAKQQFKQTARKSFKIVRDQSIKHREMILQQHFSAEPEPWIGTATSNPFTDSHAVAAMSLEDLRAQTIDMTVYQSEDHAESIASFSVTSSDNSSIRSVNETDTIITAIHIRGGVIGDLRNRTTFVAEDDLWSGLAADPTGPNTENREDASDPAVPGASQPPV</sequence>
<accession>A0ACB8RBE3</accession>
<dbReference type="Proteomes" id="UP000814033">
    <property type="component" value="Unassembled WGS sequence"/>
</dbReference>
<evidence type="ECO:0000313" key="1">
    <source>
        <dbReference type="EMBL" id="KAI0041365.1"/>
    </source>
</evidence>
<proteinExistence type="predicted"/>